<dbReference type="AlphaFoldDB" id="A0A1E7KI27"/>
<dbReference type="InterPro" id="IPR015882">
    <property type="entry name" value="HEX_bac_N"/>
</dbReference>
<keyword evidence="3" id="KW-0326">Glycosidase</keyword>
<dbReference type="InterPro" id="IPR029018">
    <property type="entry name" value="Hex-like_dom2"/>
</dbReference>
<dbReference type="PANTHER" id="PTHR43678:SF1">
    <property type="entry name" value="BETA-N-ACETYLHEXOSAMINIDASE"/>
    <property type="match status" value="1"/>
</dbReference>
<dbReference type="InterPro" id="IPR052764">
    <property type="entry name" value="GH20_Enzymes"/>
</dbReference>
<dbReference type="Pfam" id="PF02838">
    <property type="entry name" value="Glyco_hydro_20b"/>
    <property type="match status" value="1"/>
</dbReference>
<gene>
    <name evidence="9" type="ORF">AN216_11075</name>
</gene>
<evidence type="ECO:0000313" key="9">
    <source>
        <dbReference type="EMBL" id="OEV03589.1"/>
    </source>
</evidence>
<dbReference type="OrthoDB" id="9763537at2"/>
<evidence type="ECO:0000313" key="10">
    <source>
        <dbReference type="Proteomes" id="UP000176101"/>
    </source>
</evidence>
<dbReference type="CDD" id="cd06564">
    <property type="entry name" value="GH20_DspB_LnbB-like"/>
    <property type="match status" value="1"/>
</dbReference>
<feature type="region of interest" description="Disordered" evidence="5">
    <location>
        <begin position="71"/>
        <end position="90"/>
    </location>
</feature>
<keyword evidence="10" id="KW-1185">Reference proteome</keyword>
<dbReference type="Gene3D" id="3.20.20.80">
    <property type="entry name" value="Glycosidases"/>
    <property type="match status" value="1"/>
</dbReference>
<feature type="signal peptide" evidence="6">
    <location>
        <begin position="1"/>
        <end position="24"/>
    </location>
</feature>
<dbReference type="PRINTS" id="PR00738">
    <property type="entry name" value="GLHYDRLASE20"/>
</dbReference>
<accession>A0A1E7KI27</accession>
<dbReference type="GO" id="GO:0004563">
    <property type="term" value="F:beta-N-acetylhexosaminidase activity"/>
    <property type="evidence" value="ECO:0007669"/>
    <property type="project" value="InterPro"/>
</dbReference>
<evidence type="ECO:0000256" key="2">
    <source>
        <dbReference type="ARBA" id="ARBA00022801"/>
    </source>
</evidence>
<name>A0A1E7KI27_9ACTN</name>
<dbReference type="Pfam" id="PF00728">
    <property type="entry name" value="Glyco_hydro_20"/>
    <property type="match status" value="1"/>
</dbReference>
<feature type="region of interest" description="Disordered" evidence="5">
    <location>
        <begin position="31"/>
        <end position="60"/>
    </location>
</feature>
<evidence type="ECO:0000256" key="6">
    <source>
        <dbReference type="SAM" id="SignalP"/>
    </source>
</evidence>
<proteinExistence type="inferred from homology"/>
<feature type="compositionally biased region" description="Low complexity" evidence="5">
    <location>
        <begin position="39"/>
        <end position="49"/>
    </location>
</feature>
<sequence length="528" mass="58338">MASMRTKILAVCAALVAVTVVVLAVLALTGGDDEDHPASDATSPPAATTKGPKRIGPAPRTVPAVRDWQATRGPGWKPAEDSRVVADPDGPLADEARLLARELDLDYSEGPAEVSDVELRHTPDADIPREGYILSSKGGQVRITGSSDAGVFYGTRTLLQSVRDRGGMADGVVRDQPDRKQRGFMLDIARKYYSVEWIKDRIREMGDLKLNQLQLHLSDDQAFRVESDSHPEVVSDPHLSKKQVREIVRLAKSRHITVIPEIDSPGHLGAVLEAHPDLRLRDRSGQPVPGAVDIADPKAARIIDELLNEYADLFPGEYWHLGGDEYAALTFEDPETEFPGLARAARERHGADAGVQDLATSWLNDRAEVVREHGRTPQVWNDGMHADGTVRPSEPRQVTYWTGKEIGAREPEEYLDRGWDLINMNDEYLYYVLGEPNEFTYPTGRRIYEEWTPAVLRGTDPVPAGKAGPERVLGGRFAVWGDLPEAQTQEQVAEGIRLPLSATAQKLWDPRKPELSWSEFSALAGRVD</sequence>
<dbReference type="InterPro" id="IPR017853">
    <property type="entry name" value="GH"/>
</dbReference>
<evidence type="ECO:0000256" key="4">
    <source>
        <dbReference type="PIRSR" id="PIRSR625705-1"/>
    </source>
</evidence>
<comment type="similarity">
    <text evidence="1">Belongs to the glycosyl hydrolase 20 family.</text>
</comment>
<feature type="domain" description="Glycoside hydrolase family 20 catalytic" evidence="7">
    <location>
        <begin position="182"/>
        <end position="509"/>
    </location>
</feature>
<dbReference type="RefSeq" id="WP_070196470.1">
    <property type="nucleotide sequence ID" value="NZ_LJGU01000118.1"/>
</dbReference>
<evidence type="ECO:0000259" key="8">
    <source>
        <dbReference type="Pfam" id="PF02838"/>
    </source>
</evidence>
<organism evidence="9 10">
    <name type="scientific">Streptomyces oceani</name>
    <dbReference type="NCBI Taxonomy" id="1075402"/>
    <lineage>
        <taxon>Bacteria</taxon>
        <taxon>Bacillati</taxon>
        <taxon>Actinomycetota</taxon>
        <taxon>Actinomycetes</taxon>
        <taxon>Kitasatosporales</taxon>
        <taxon>Streptomycetaceae</taxon>
        <taxon>Streptomyces</taxon>
    </lineage>
</organism>
<dbReference type="PANTHER" id="PTHR43678">
    <property type="entry name" value="PUTATIVE (AFU_ORTHOLOGUE AFUA_2G00640)-RELATED"/>
    <property type="match status" value="1"/>
</dbReference>
<feature type="chain" id="PRO_5038729560" evidence="6">
    <location>
        <begin position="25"/>
        <end position="528"/>
    </location>
</feature>
<protein>
    <submittedName>
        <fullName evidence="9">Beta-N-acetylglucosaminidase</fullName>
    </submittedName>
</protein>
<keyword evidence="6" id="KW-0732">Signal</keyword>
<dbReference type="InterPro" id="IPR015883">
    <property type="entry name" value="Glyco_hydro_20_cat"/>
</dbReference>
<dbReference type="SUPFAM" id="SSF51445">
    <property type="entry name" value="(Trans)glycosidases"/>
    <property type="match status" value="1"/>
</dbReference>
<dbReference type="GO" id="GO:0005975">
    <property type="term" value="P:carbohydrate metabolic process"/>
    <property type="evidence" value="ECO:0007669"/>
    <property type="project" value="InterPro"/>
</dbReference>
<comment type="caution">
    <text evidence="9">The sequence shown here is derived from an EMBL/GenBank/DDBJ whole genome shotgun (WGS) entry which is preliminary data.</text>
</comment>
<evidence type="ECO:0000256" key="5">
    <source>
        <dbReference type="SAM" id="MobiDB-lite"/>
    </source>
</evidence>
<dbReference type="Proteomes" id="UP000176101">
    <property type="component" value="Unassembled WGS sequence"/>
</dbReference>
<feature type="active site" description="Proton donor" evidence="4">
    <location>
        <position position="325"/>
    </location>
</feature>
<dbReference type="STRING" id="1075402.AN216_11075"/>
<reference evidence="9 10" key="1">
    <citation type="journal article" date="2016" name="Front. Microbiol.">
        <title>Comparative Genomics Analysis of Streptomyces Species Reveals Their Adaptation to the Marine Environment and Their Diversity at the Genomic Level.</title>
        <authorList>
            <person name="Tian X."/>
            <person name="Zhang Z."/>
            <person name="Yang T."/>
            <person name="Chen M."/>
            <person name="Li J."/>
            <person name="Chen F."/>
            <person name="Yang J."/>
            <person name="Li W."/>
            <person name="Zhang B."/>
            <person name="Zhang Z."/>
            <person name="Wu J."/>
            <person name="Zhang C."/>
            <person name="Long L."/>
            <person name="Xiao J."/>
        </authorList>
    </citation>
    <scope>NUCLEOTIDE SEQUENCE [LARGE SCALE GENOMIC DNA]</scope>
    <source>
        <strain evidence="9 10">SCSIO 02100</strain>
    </source>
</reference>
<evidence type="ECO:0000256" key="3">
    <source>
        <dbReference type="ARBA" id="ARBA00023295"/>
    </source>
</evidence>
<evidence type="ECO:0000256" key="1">
    <source>
        <dbReference type="ARBA" id="ARBA00006285"/>
    </source>
</evidence>
<dbReference type="Gene3D" id="3.30.379.10">
    <property type="entry name" value="Chitobiase/beta-hexosaminidase domain 2-like"/>
    <property type="match status" value="1"/>
</dbReference>
<feature type="domain" description="Beta-hexosaminidase bacterial type N-terminal" evidence="8">
    <location>
        <begin position="59"/>
        <end position="176"/>
    </location>
</feature>
<dbReference type="PATRIC" id="fig|1075402.3.peg.3044"/>
<dbReference type="InterPro" id="IPR025705">
    <property type="entry name" value="Beta_hexosaminidase_sua/sub"/>
</dbReference>
<dbReference type="SUPFAM" id="SSF55545">
    <property type="entry name" value="beta-N-acetylhexosaminidase-like domain"/>
    <property type="match status" value="1"/>
</dbReference>
<dbReference type="EMBL" id="LJGU01000118">
    <property type="protein sequence ID" value="OEV03589.1"/>
    <property type="molecule type" value="Genomic_DNA"/>
</dbReference>
<keyword evidence="2" id="KW-0378">Hydrolase</keyword>
<evidence type="ECO:0000259" key="7">
    <source>
        <dbReference type="Pfam" id="PF00728"/>
    </source>
</evidence>